<dbReference type="AlphaFoldDB" id="A0AAV8CG63"/>
<evidence type="ECO:0000259" key="9">
    <source>
        <dbReference type="PROSITE" id="PS50888"/>
    </source>
</evidence>
<dbReference type="PROSITE" id="PS50888">
    <property type="entry name" value="BHLH"/>
    <property type="match status" value="1"/>
</dbReference>
<protein>
    <submittedName>
        <fullName evidence="10">Basic helix-loop-helix (BHLH) DNA-binding superfamily protein</fullName>
    </submittedName>
</protein>
<keyword evidence="4" id="KW-0805">Transcription regulation</keyword>
<dbReference type="GO" id="GO:0000978">
    <property type="term" value="F:RNA polymerase II cis-regulatory region sequence-specific DNA binding"/>
    <property type="evidence" value="ECO:0007669"/>
    <property type="project" value="TreeGrafter"/>
</dbReference>
<dbReference type="GO" id="GO:0005634">
    <property type="term" value="C:nucleus"/>
    <property type="evidence" value="ECO:0007669"/>
    <property type="project" value="UniProtKB-SubCell"/>
</dbReference>
<evidence type="ECO:0000256" key="3">
    <source>
        <dbReference type="ARBA" id="ARBA00011738"/>
    </source>
</evidence>
<proteinExistence type="inferred from homology"/>
<evidence type="ECO:0000256" key="1">
    <source>
        <dbReference type="ARBA" id="ARBA00004123"/>
    </source>
</evidence>
<evidence type="ECO:0000256" key="4">
    <source>
        <dbReference type="ARBA" id="ARBA00023015"/>
    </source>
</evidence>
<comment type="similarity">
    <text evidence="2">Belongs to the bHLH protein family.</text>
</comment>
<dbReference type="InterPro" id="IPR045239">
    <property type="entry name" value="bHLH95_bHLH"/>
</dbReference>
<gene>
    <name evidence="10" type="ORF">LUZ62_088909</name>
</gene>
<dbReference type="Gene3D" id="4.10.280.10">
    <property type="entry name" value="Helix-loop-helix DNA-binding domain"/>
    <property type="match status" value="1"/>
</dbReference>
<evidence type="ECO:0000313" key="10">
    <source>
        <dbReference type="EMBL" id="KAJ4754504.1"/>
    </source>
</evidence>
<evidence type="ECO:0000256" key="5">
    <source>
        <dbReference type="ARBA" id="ARBA00023125"/>
    </source>
</evidence>
<dbReference type="InterPro" id="IPR045843">
    <property type="entry name" value="IND-like"/>
</dbReference>
<dbReference type="GO" id="GO:0046983">
    <property type="term" value="F:protein dimerization activity"/>
    <property type="evidence" value="ECO:0007669"/>
    <property type="project" value="InterPro"/>
</dbReference>
<dbReference type="InterPro" id="IPR011598">
    <property type="entry name" value="bHLH_dom"/>
</dbReference>
<evidence type="ECO:0000256" key="2">
    <source>
        <dbReference type="ARBA" id="ARBA00005510"/>
    </source>
</evidence>
<reference evidence="10" key="1">
    <citation type="submission" date="2022-08" db="EMBL/GenBank/DDBJ databases">
        <authorList>
            <person name="Marques A."/>
        </authorList>
    </citation>
    <scope>NUCLEOTIDE SEQUENCE</scope>
    <source>
        <strain evidence="10">RhyPub2mFocal</strain>
        <tissue evidence="10">Leaves</tissue>
    </source>
</reference>
<organism evidence="10 11">
    <name type="scientific">Rhynchospora pubera</name>
    <dbReference type="NCBI Taxonomy" id="906938"/>
    <lineage>
        <taxon>Eukaryota</taxon>
        <taxon>Viridiplantae</taxon>
        <taxon>Streptophyta</taxon>
        <taxon>Embryophyta</taxon>
        <taxon>Tracheophyta</taxon>
        <taxon>Spermatophyta</taxon>
        <taxon>Magnoliopsida</taxon>
        <taxon>Liliopsida</taxon>
        <taxon>Poales</taxon>
        <taxon>Cyperaceae</taxon>
        <taxon>Cyperoideae</taxon>
        <taxon>Rhynchosporeae</taxon>
        <taxon>Rhynchospora</taxon>
    </lineage>
</organism>
<sequence>MADDYRSEICSTGGGSWWNPKRSSTTSTSAGGGTRFEDTASVSCSTAITDLEAKSRSYDDSVGSGSGNSDIGSSISDSTLQLPLFGLSASPVDWSQTLMRGNEKAATSLNQMAYFHHDKQSLESNQVHVTTEVSVMNPFDQSFIIDKPRVSSGSDSTRECVDTNYDSTLGQVAYNYPVSMVQDLLETSAKTQQSIFSEQSTTSYAGLLQPSWGAKLPQYLQSSPSKQKHSNQLQFSSDMPFWDASMPSQLVTQTFEPKSACSSLIERLGHDGAQQSCSSVCKKSDMEIGFKKPRIETPSPLPTFKVRKEKLGDRITALQQLVSPFGKTDTASVLHEAIEYIKFLHDQVAVLSTPYLKNDNPNSMQQQQQVSTISNEKEGPKQDLRSRGLCLVPIASTYPVASETTTDFWHPTFGGTFR</sequence>
<name>A0AAV8CG63_9POAL</name>
<feature type="domain" description="BHLH" evidence="9">
    <location>
        <begin position="295"/>
        <end position="344"/>
    </location>
</feature>
<dbReference type="SUPFAM" id="SSF47459">
    <property type="entry name" value="HLH, helix-loop-helix DNA-binding domain"/>
    <property type="match status" value="1"/>
</dbReference>
<comment type="caution">
    <text evidence="10">The sequence shown here is derived from an EMBL/GenBank/DDBJ whole genome shotgun (WGS) entry which is preliminary data.</text>
</comment>
<evidence type="ECO:0000313" key="11">
    <source>
        <dbReference type="Proteomes" id="UP001140206"/>
    </source>
</evidence>
<comment type="subunit">
    <text evidence="3">Homodimer.</text>
</comment>
<dbReference type="FunFam" id="4.10.280.10:FF:000032">
    <property type="entry name" value="Transcription factor bHLH123 family"/>
    <property type="match status" value="1"/>
</dbReference>
<evidence type="ECO:0000256" key="6">
    <source>
        <dbReference type="ARBA" id="ARBA00023163"/>
    </source>
</evidence>
<dbReference type="GO" id="GO:0000981">
    <property type="term" value="F:DNA-binding transcription factor activity, RNA polymerase II-specific"/>
    <property type="evidence" value="ECO:0007669"/>
    <property type="project" value="TreeGrafter"/>
</dbReference>
<keyword evidence="5 10" id="KW-0238">DNA-binding</keyword>
<accession>A0AAV8CG63</accession>
<comment type="subcellular location">
    <subcellularLocation>
        <location evidence="1">Nucleus</location>
    </subcellularLocation>
</comment>
<keyword evidence="11" id="KW-1185">Reference proteome</keyword>
<dbReference type="EMBL" id="JAMFTS010000005">
    <property type="protein sequence ID" value="KAJ4754504.1"/>
    <property type="molecule type" value="Genomic_DNA"/>
</dbReference>
<feature type="region of interest" description="Disordered" evidence="8">
    <location>
        <begin position="357"/>
        <end position="382"/>
    </location>
</feature>
<dbReference type="CDD" id="cd11393">
    <property type="entry name" value="bHLH_AtbHLH_like"/>
    <property type="match status" value="1"/>
</dbReference>
<dbReference type="InterPro" id="IPR036638">
    <property type="entry name" value="HLH_DNA-bd_sf"/>
</dbReference>
<keyword evidence="6" id="KW-0804">Transcription</keyword>
<dbReference type="Proteomes" id="UP001140206">
    <property type="component" value="Chromosome 5"/>
</dbReference>
<dbReference type="PANTHER" id="PTHR16223">
    <property type="entry name" value="TRANSCRIPTION FACTOR BHLH83-RELATED"/>
    <property type="match status" value="1"/>
</dbReference>
<evidence type="ECO:0000256" key="8">
    <source>
        <dbReference type="SAM" id="MobiDB-lite"/>
    </source>
</evidence>
<keyword evidence="7" id="KW-0539">Nucleus</keyword>
<feature type="compositionally biased region" description="Polar residues" evidence="8">
    <location>
        <begin position="359"/>
        <end position="374"/>
    </location>
</feature>
<evidence type="ECO:0000256" key="7">
    <source>
        <dbReference type="ARBA" id="ARBA00023242"/>
    </source>
</evidence>
<dbReference type="PANTHER" id="PTHR16223:SF238">
    <property type="entry name" value="TRANSCRIPTION FACTOR BHLH114"/>
    <property type="match status" value="1"/>
</dbReference>
<feature type="region of interest" description="Disordered" evidence="8">
    <location>
        <begin position="16"/>
        <end position="37"/>
    </location>
</feature>